<keyword evidence="2" id="KW-1185">Reference proteome</keyword>
<reference evidence="1 2" key="1">
    <citation type="submission" date="2023-03" db="EMBL/GenBank/DDBJ databases">
        <title>WGS of Gossypium arboreum.</title>
        <authorList>
            <person name="Yu D."/>
        </authorList>
    </citation>
    <scope>NUCLEOTIDE SEQUENCE [LARGE SCALE GENOMIC DNA]</scope>
    <source>
        <tissue evidence="1">Leaf</tissue>
    </source>
</reference>
<dbReference type="Proteomes" id="UP001358586">
    <property type="component" value="Chromosome 10"/>
</dbReference>
<dbReference type="InterPro" id="IPR027409">
    <property type="entry name" value="GroEL-like_apical_dom_sf"/>
</dbReference>
<dbReference type="Gene3D" id="3.30.260.10">
    <property type="entry name" value="TCP-1-like chaperonin intermediate domain"/>
    <property type="match status" value="1"/>
</dbReference>
<gene>
    <name evidence="1" type="ORF">PVK06_034329</name>
</gene>
<protein>
    <submittedName>
        <fullName evidence="1">Uncharacterized protein</fullName>
    </submittedName>
</protein>
<dbReference type="InterPro" id="IPR027410">
    <property type="entry name" value="TCP-1-like_intermed_sf"/>
</dbReference>
<organism evidence="1 2">
    <name type="scientific">Gossypium arboreum</name>
    <name type="common">Tree cotton</name>
    <name type="synonym">Gossypium nanking</name>
    <dbReference type="NCBI Taxonomy" id="29729"/>
    <lineage>
        <taxon>Eukaryota</taxon>
        <taxon>Viridiplantae</taxon>
        <taxon>Streptophyta</taxon>
        <taxon>Embryophyta</taxon>
        <taxon>Tracheophyta</taxon>
        <taxon>Spermatophyta</taxon>
        <taxon>Magnoliopsida</taxon>
        <taxon>eudicotyledons</taxon>
        <taxon>Gunneridae</taxon>
        <taxon>Pentapetalae</taxon>
        <taxon>rosids</taxon>
        <taxon>malvids</taxon>
        <taxon>Malvales</taxon>
        <taxon>Malvaceae</taxon>
        <taxon>Malvoideae</taxon>
        <taxon>Gossypium</taxon>
    </lineage>
</organism>
<comment type="caution">
    <text evidence="1">The sequence shown here is derived from an EMBL/GenBank/DDBJ whole genome shotgun (WGS) entry which is preliminary data.</text>
</comment>
<dbReference type="InterPro" id="IPR002423">
    <property type="entry name" value="Cpn60/GroEL/TCP-1"/>
</dbReference>
<sequence>MNEAKSLNEEIIVEDANAEDDISDGHDLSRKGIDGSRVIVVRSEEGDNKVVAVVLRGSTDSILDDLETAVDDCVNTCKAMCRDSHIAATEIELARRPKELSF</sequence>
<dbReference type="SUPFAM" id="SSF54849">
    <property type="entry name" value="GroEL-intermediate domain like"/>
    <property type="match status" value="1"/>
</dbReference>
<dbReference type="InterPro" id="IPR027413">
    <property type="entry name" value="GROEL-like_equatorial_sf"/>
</dbReference>
<dbReference type="EMBL" id="JARKNE010000010">
    <property type="protein sequence ID" value="KAK5793191.1"/>
    <property type="molecule type" value="Genomic_DNA"/>
</dbReference>
<evidence type="ECO:0000313" key="1">
    <source>
        <dbReference type="EMBL" id="KAK5793191.1"/>
    </source>
</evidence>
<dbReference type="Gene3D" id="1.10.560.10">
    <property type="entry name" value="GroEL-like equatorial domain"/>
    <property type="match status" value="1"/>
</dbReference>
<dbReference type="Gene3D" id="3.50.7.10">
    <property type="entry name" value="GroEL"/>
    <property type="match status" value="1"/>
</dbReference>
<proteinExistence type="predicted"/>
<name>A0ABR0NET9_GOSAR</name>
<dbReference type="Pfam" id="PF00118">
    <property type="entry name" value="Cpn60_TCP1"/>
    <property type="match status" value="1"/>
</dbReference>
<accession>A0ABR0NET9</accession>
<evidence type="ECO:0000313" key="2">
    <source>
        <dbReference type="Proteomes" id="UP001358586"/>
    </source>
</evidence>